<evidence type="ECO:0000256" key="8">
    <source>
        <dbReference type="ARBA" id="ARBA00022989"/>
    </source>
</evidence>
<dbReference type="Pfam" id="PF00702">
    <property type="entry name" value="Hydrolase"/>
    <property type="match status" value="1"/>
</dbReference>
<dbReference type="Pfam" id="PF00122">
    <property type="entry name" value="E1-E2_ATPase"/>
    <property type="match status" value="1"/>
</dbReference>
<feature type="transmembrane region" description="Helical" evidence="12">
    <location>
        <begin position="356"/>
        <end position="378"/>
    </location>
</feature>
<feature type="domain" description="HMA" evidence="13">
    <location>
        <begin position="9"/>
        <end position="73"/>
    </location>
</feature>
<dbReference type="FunFam" id="3.30.70.100:FF:000005">
    <property type="entry name" value="Copper-exporting P-type ATPase A"/>
    <property type="match status" value="1"/>
</dbReference>
<dbReference type="PROSITE" id="PS00154">
    <property type="entry name" value="ATPASE_E1_E2"/>
    <property type="match status" value="1"/>
</dbReference>
<evidence type="ECO:0000256" key="11">
    <source>
        <dbReference type="ARBA" id="ARBA00074171"/>
    </source>
</evidence>
<dbReference type="PANTHER" id="PTHR43520">
    <property type="entry name" value="ATP7, ISOFORM B"/>
    <property type="match status" value="1"/>
</dbReference>
<name>A0A1H0YHR7_9MICO</name>
<dbReference type="InterPro" id="IPR059000">
    <property type="entry name" value="ATPase_P-type_domA"/>
</dbReference>
<feature type="transmembrane region" description="Helical" evidence="12">
    <location>
        <begin position="98"/>
        <end position="119"/>
    </location>
</feature>
<evidence type="ECO:0000259" key="13">
    <source>
        <dbReference type="PROSITE" id="PS50846"/>
    </source>
</evidence>
<evidence type="ECO:0000256" key="2">
    <source>
        <dbReference type="ARBA" id="ARBA00006024"/>
    </source>
</evidence>
<feature type="transmembrane region" description="Helical" evidence="12">
    <location>
        <begin position="203"/>
        <end position="222"/>
    </location>
</feature>
<keyword evidence="9 12" id="KW-0472">Membrane</keyword>
<dbReference type="InterPro" id="IPR023214">
    <property type="entry name" value="HAD_sf"/>
</dbReference>
<keyword evidence="12" id="KW-1003">Cell membrane</keyword>
<evidence type="ECO:0000256" key="4">
    <source>
        <dbReference type="ARBA" id="ARBA00022723"/>
    </source>
</evidence>
<evidence type="ECO:0000256" key="9">
    <source>
        <dbReference type="ARBA" id="ARBA00023136"/>
    </source>
</evidence>
<dbReference type="SUPFAM" id="SSF81665">
    <property type="entry name" value="Calcium ATPase, transmembrane domain M"/>
    <property type="match status" value="1"/>
</dbReference>
<dbReference type="AlphaFoldDB" id="A0A1H0YHR7"/>
<dbReference type="SFLD" id="SFLDF00027">
    <property type="entry name" value="p-type_atpase"/>
    <property type="match status" value="1"/>
</dbReference>
<dbReference type="SUPFAM" id="SSF55008">
    <property type="entry name" value="HMA, heavy metal-associated domain"/>
    <property type="match status" value="1"/>
</dbReference>
<dbReference type="PANTHER" id="PTHR43520:SF8">
    <property type="entry name" value="P-TYPE CU(+) TRANSPORTER"/>
    <property type="match status" value="1"/>
</dbReference>
<sequence>MNTATDIAEPLQLDVSGMTCAACAGRVERALNKVDGVTASVNYATERAIVSGLGTARASEALERVEKAGYGARIHDDADDAWSKRATEVRITSLRRRLILAAVLTVPLMDLTIVLALVPEWRFPGWEWLCVALAVPIVTWAAWPFHKATLRNLRHGDVSMDTLVSLGITASFGWSVVTLLFGIEGSGAGYWLGIGATPEGANAIYLDVAAGMTTFQLAGRYFETRSRRKAGDVLGALSELAATHVRIQRDGTEEIVPASALRVDDVFVVLPGETLPADGIVIAGLSDIDASMLTGEPLPVAAGSGDTVIGGTISINGRLEVRTSSVGAHTQLAQMAALAEQAQARKARVQTLVDRVTRYFVPGVIVLAILVTAGWMLAGRSFEEAFGIGISTLIIACPCALGLATPTALMVGIGRGASLGILVKGQDALEASGTISTVVLDKTGTLTTGEMSVRSIATVPGVAEHELLRLAASVEQGSEHLIARAIVAAANQQITDLDPVRDFVAVPGRGASGTVAGDTVMIGSLAYLNEQGVSTGAARVYLSEADPTESAVFVAQAGRLIGRFGLADTIKLNARAAIQALRQQGLTTVLLTGDSRVVAEEIAGTLGIDRVCAEVLPAEKADAIRELQAAGERVAMVGDGINDAVALAAADLGLAVVSGTDIALKSADIILVREDLAVIPEAIELSRRTLRTIRVNLGWAFGYNLAAIPIASAGFLNPLIAAGAMALSSVLVVFNSLRLQNYRRRA</sequence>
<dbReference type="InterPro" id="IPR018303">
    <property type="entry name" value="ATPase_P-typ_P_site"/>
</dbReference>
<keyword evidence="6 12" id="KW-0067">ATP-binding</keyword>
<dbReference type="GO" id="GO:0005886">
    <property type="term" value="C:plasma membrane"/>
    <property type="evidence" value="ECO:0007669"/>
    <property type="project" value="UniProtKB-SubCell"/>
</dbReference>
<dbReference type="SUPFAM" id="SSF81653">
    <property type="entry name" value="Calcium ATPase, transduction domain A"/>
    <property type="match status" value="1"/>
</dbReference>
<dbReference type="InterPro" id="IPR036163">
    <property type="entry name" value="HMA_dom_sf"/>
</dbReference>
<reference evidence="14 15" key="1">
    <citation type="submission" date="2016-10" db="EMBL/GenBank/DDBJ databases">
        <authorList>
            <person name="de Groot N.N."/>
        </authorList>
    </citation>
    <scope>NUCLEOTIDE SEQUENCE [LARGE SCALE GENOMIC DNA]</scope>
    <source>
        <strain evidence="14 15">DSM 22788</strain>
    </source>
</reference>
<dbReference type="InterPro" id="IPR001757">
    <property type="entry name" value="P_typ_ATPase"/>
</dbReference>
<dbReference type="FunFam" id="2.70.150.10:FF:000002">
    <property type="entry name" value="Copper-transporting ATPase 1, putative"/>
    <property type="match status" value="1"/>
</dbReference>
<evidence type="ECO:0000313" key="14">
    <source>
        <dbReference type="EMBL" id="SDQ14692.1"/>
    </source>
</evidence>
<dbReference type="InterPro" id="IPR023298">
    <property type="entry name" value="ATPase_P-typ_TM_dom_sf"/>
</dbReference>
<dbReference type="SFLD" id="SFLDS00003">
    <property type="entry name" value="Haloacid_Dehalogenase"/>
    <property type="match status" value="1"/>
</dbReference>
<feature type="transmembrane region" description="Helical" evidence="12">
    <location>
        <begin position="695"/>
        <end position="713"/>
    </location>
</feature>
<keyword evidence="4 12" id="KW-0479">Metal-binding</keyword>
<dbReference type="Gene3D" id="3.30.70.100">
    <property type="match status" value="1"/>
</dbReference>
<dbReference type="PROSITE" id="PS50846">
    <property type="entry name" value="HMA_2"/>
    <property type="match status" value="1"/>
</dbReference>
<dbReference type="InterPro" id="IPR044492">
    <property type="entry name" value="P_typ_ATPase_HD_dom"/>
</dbReference>
<dbReference type="InterPro" id="IPR006121">
    <property type="entry name" value="HMA_dom"/>
</dbReference>
<dbReference type="CDD" id="cd02094">
    <property type="entry name" value="P-type_ATPase_Cu-like"/>
    <property type="match status" value="1"/>
</dbReference>
<dbReference type="CDD" id="cd00371">
    <property type="entry name" value="HMA"/>
    <property type="match status" value="1"/>
</dbReference>
<dbReference type="InterPro" id="IPR017969">
    <property type="entry name" value="Heavy-metal-associated_CS"/>
</dbReference>
<dbReference type="GO" id="GO:0005507">
    <property type="term" value="F:copper ion binding"/>
    <property type="evidence" value="ECO:0007669"/>
    <property type="project" value="TreeGrafter"/>
</dbReference>
<dbReference type="GO" id="GO:0005524">
    <property type="term" value="F:ATP binding"/>
    <property type="evidence" value="ECO:0007669"/>
    <property type="project" value="UniProtKB-UniRule"/>
</dbReference>
<comment type="catalytic activity">
    <reaction evidence="10">
        <text>ATP + H2O = ADP + phosphate + H(+)</text>
        <dbReference type="Rhea" id="RHEA:13065"/>
        <dbReference type="ChEBI" id="CHEBI:15377"/>
        <dbReference type="ChEBI" id="CHEBI:15378"/>
        <dbReference type="ChEBI" id="CHEBI:30616"/>
        <dbReference type="ChEBI" id="CHEBI:43474"/>
        <dbReference type="ChEBI" id="CHEBI:456216"/>
    </reaction>
</comment>
<dbReference type="PRINTS" id="PR00120">
    <property type="entry name" value="HATPASE"/>
</dbReference>
<dbReference type="PROSITE" id="PS01047">
    <property type="entry name" value="HMA_1"/>
    <property type="match status" value="1"/>
</dbReference>
<dbReference type="InterPro" id="IPR023299">
    <property type="entry name" value="ATPase_P-typ_cyto_dom_N"/>
</dbReference>
<dbReference type="STRING" id="1079994.SAMN04488565_0885"/>
<dbReference type="EMBL" id="FNKB01000001">
    <property type="protein sequence ID" value="SDQ14692.1"/>
    <property type="molecule type" value="Genomic_DNA"/>
</dbReference>
<feature type="transmembrane region" description="Helical" evidence="12">
    <location>
        <begin position="125"/>
        <end position="143"/>
    </location>
</feature>
<dbReference type="GO" id="GO:0055070">
    <property type="term" value="P:copper ion homeostasis"/>
    <property type="evidence" value="ECO:0007669"/>
    <property type="project" value="TreeGrafter"/>
</dbReference>
<dbReference type="GO" id="GO:0043682">
    <property type="term" value="F:P-type divalent copper transporter activity"/>
    <property type="evidence" value="ECO:0007669"/>
    <property type="project" value="TreeGrafter"/>
</dbReference>
<dbReference type="Pfam" id="PF00403">
    <property type="entry name" value="HMA"/>
    <property type="match status" value="1"/>
</dbReference>
<dbReference type="Proteomes" id="UP000182690">
    <property type="component" value="Unassembled WGS sequence"/>
</dbReference>
<dbReference type="InterPro" id="IPR027256">
    <property type="entry name" value="P-typ_ATPase_IB"/>
</dbReference>
<organism evidence="14 15">
    <name type="scientific">Leucobacter chromiiresistens</name>
    <dbReference type="NCBI Taxonomy" id="1079994"/>
    <lineage>
        <taxon>Bacteria</taxon>
        <taxon>Bacillati</taxon>
        <taxon>Actinomycetota</taxon>
        <taxon>Actinomycetes</taxon>
        <taxon>Micrococcales</taxon>
        <taxon>Microbacteriaceae</taxon>
        <taxon>Leucobacter</taxon>
    </lineage>
</organism>
<dbReference type="eggNOG" id="COG2217">
    <property type="taxonomic scope" value="Bacteria"/>
</dbReference>
<evidence type="ECO:0000256" key="12">
    <source>
        <dbReference type="RuleBase" id="RU362081"/>
    </source>
</evidence>
<accession>A0A1H0YHR7</accession>
<dbReference type="RefSeq" id="WP_010155319.1">
    <property type="nucleotide sequence ID" value="NZ_FNKB01000001.1"/>
</dbReference>
<evidence type="ECO:0000256" key="6">
    <source>
        <dbReference type="ARBA" id="ARBA00022840"/>
    </source>
</evidence>
<dbReference type="PRINTS" id="PR00119">
    <property type="entry name" value="CATATPASE"/>
</dbReference>
<evidence type="ECO:0000256" key="3">
    <source>
        <dbReference type="ARBA" id="ARBA00022692"/>
    </source>
</evidence>
<feature type="transmembrane region" description="Helical" evidence="12">
    <location>
        <begin position="390"/>
        <end position="414"/>
    </location>
</feature>
<comment type="subcellular location">
    <subcellularLocation>
        <location evidence="1">Cell membrane</location>
        <topology evidence="1">Multi-pass membrane protein</topology>
    </subcellularLocation>
</comment>
<gene>
    <name evidence="14" type="ORF">SAMN04488565_0885</name>
</gene>
<dbReference type="NCBIfam" id="TIGR01494">
    <property type="entry name" value="ATPase_P-type"/>
    <property type="match status" value="1"/>
</dbReference>
<feature type="transmembrane region" description="Helical" evidence="12">
    <location>
        <begin position="163"/>
        <end position="183"/>
    </location>
</feature>
<proteinExistence type="inferred from homology"/>
<feature type="transmembrane region" description="Helical" evidence="12">
    <location>
        <begin position="719"/>
        <end position="737"/>
    </location>
</feature>
<keyword evidence="5 12" id="KW-0547">Nucleotide-binding</keyword>
<dbReference type="InterPro" id="IPR036412">
    <property type="entry name" value="HAD-like_sf"/>
</dbReference>
<evidence type="ECO:0000256" key="5">
    <source>
        <dbReference type="ARBA" id="ARBA00022741"/>
    </source>
</evidence>
<dbReference type="SUPFAM" id="SSF56784">
    <property type="entry name" value="HAD-like"/>
    <property type="match status" value="1"/>
</dbReference>
<protein>
    <recommendedName>
        <fullName evidence="11">Cation-transporting P-type ATPase B</fullName>
    </recommendedName>
</protein>
<keyword evidence="8 12" id="KW-1133">Transmembrane helix</keyword>
<dbReference type="GO" id="GO:0016887">
    <property type="term" value="F:ATP hydrolysis activity"/>
    <property type="evidence" value="ECO:0007669"/>
    <property type="project" value="InterPro"/>
</dbReference>
<keyword evidence="3 12" id="KW-0812">Transmembrane</keyword>
<dbReference type="Gene3D" id="3.40.1110.10">
    <property type="entry name" value="Calcium-transporting ATPase, cytoplasmic domain N"/>
    <property type="match status" value="1"/>
</dbReference>
<keyword evidence="7" id="KW-1278">Translocase</keyword>
<dbReference type="InterPro" id="IPR008250">
    <property type="entry name" value="ATPase_P-typ_transduc_dom_A_sf"/>
</dbReference>
<evidence type="ECO:0000256" key="7">
    <source>
        <dbReference type="ARBA" id="ARBA00022967"/>
    </source>
</evidence>
<comment type="similarity">
    <text evidence="2 12">Belongs to the cation transport ATPase (P-type) (TC 3.A.3) family. Type IB subfamily.</text>
</comment>
<evidence type="ECO:0000313" key="15">
    <source>
        <dbReference type="Proteomes" id="UP000182690"/>
    </source>
</evidence>
<dbReference type="SFLD" id="SFLDG00002">
    <property type="entry name" value="C1.7:_P-type_atpase_like"/>
    <property type="match status" value="1"/>
</dbReference>
<dbReference type="Gene3D" id="3.40.50.1000">
    <property type="entry name" value="HAD superfamily/HAD-like"/>
    <property type="match status" value="1"/>
</dbReference>
<evidence type="ECO:0000256" key="1">
    <source>
        <dbReference type="ARBA" id="ARBA00004651"/>
    </source>
</evidence>
<dbReference type="NCBIfam" id="TIGR01511">
    <property type="entry name" value="ATPase-IB1_Cu"/>
    <property type="match status" value="1"/>
</dbReference>
<evidence type="ECO:0000256" key="10">
    <source>
        <dbReference type="ARBA" id="ARBA00049360"/>
    </source>
</evidence>
<dbReference type="Gene3D" id="2.70.150.10">
    <property type="entry name" value="Calcium-transporting ATPase, cytoplasmic transduction domain A"/>
    <property type="match status" value="1"/>
</dbReference>
<dbReference type="NCBIfam" id="TIGR01525">
    <property type="entry name" value="ATPase-IB_hvy"/>
    <property type="match status" value="1"/>
</dbReference>